<evidence type="ECO:0000256" key="11">
    <source>
        <dbReference type="ARBA" id="ARBA00023235"/>
    </source>
</evidence>
<comment type="catalytic activity">
    <reaction evidence="2">
        <text>[protein]-peptidylproline (omega=180) = [protein]-peptidylproline (omega=0)</text>
        <dbReference type="Rhea" id="RHEA:16237"/>
        <dbReference type="Rhea" id="RHEA-COMP:10747"/>
        <dbReference type="Rhea" id="RHEA-COMP:10748"/>
        <dbReference type="ChEBI" id="CHEBI:83833"/>
        <dbReference type="ChEBI" id="CHEBI:83834"/>
        <dbReference type="EC" id="5.2.1.8"/>
    </reaction>
</comment>
<dbReference type="FunFam" id="3.30.40.10:FF:000079">
    <property type="entry name" value="Peptidyl-prolyl cis-trans isomerase 2"/>
    <property type="match status" value="1"/>
</dbReference>
<evidence type="ECO:0000256" key="8">
    <source>
        <dbReference type="ARBA" id="ARBA00022786"/>
    </source>
</evidence>
<dbReference type="InterPro" id="IPR003613">
    <property type="entry name" value="Ubox_domain"/>
</dbReference>
<evidence type="ECO:0000256" key="1">
    <source>
        <dbReference type="ARBA" id="ARBA00000900"/>
    </source>
</evidence>
<protein>
    <recommendedName>
        <fullName evidence="18">Peptidyl-prolyl cis-trans isomerase CYP65</fullName>
    </recommendedName>
</protein>
<dbReference type="PROSITE" id="PS00170">
    <property type="entry name" value="CSA_PPIASE_1"/>
    <property type="match status" value="1"/>
</dbReference>
<evidence type="ECO:0000259" key="15">
    <source>
        <dbReference type="PROSITE" id="PS51698"/>
    </source>
</evidence>
<dbReference type="PROSITE" id="PS50072">
    <property type="entry name" value="CSA_PPIASE_2"/>
    <property type="match status" value="1"/>
</dbReference>
<evidence type="ECO:0000256" key="9">
    <source>
        <dbReference type="ARBA" id="ARBA00023110"/>
    </source>
</evidence>
<comment type="pathway">
    <text evidence="5">Protein modification; protein ubiquitination.</text>
</comment>
<dbReference type="InterPro" id="IPR013083">
    <property type="entry name" value="Znf_RING/FYVE/PHD"/>
</dbReference>
<evidence type="ECO:0000313" key="16">
    <source>
        <dbReference type="EMBL" id="KAJ8769310.1"/>
    </source>
</evidence>
<comment type="subcellular location">
    <subcellularLocation>
        <location evidence="4">Nucleus</location>
    </subcellularLocation>
</comment>
<dbReference type="InterPro" id="IPR002130">
    <property type="entry name" value="Cyclophilin-type_PPIase_dom"/>
</dbReference>
<dbReference type="PANTHER" id="PTHR45625">
    <property type="entry name" value="PEPTIDYL-PROLYL CIS-TRANS ISOMERASE-RELATED"/>
    <property type="match status" value="1"/>
</dbReference>
<dbReference type="Gene3D" id="3.30.40.10">
    <property type="entry name" value="Zinc/RING finger domain, C3HC4 (zinc finger)"/>
    <property type="match status" value="1"/>
</dbReference>
<evidence type="ECO:0000256" key="6">
    <source>
        <dbReference type="ARBA" id="ARBA00007930"/>
    </source>
</evidence>
<dbReference type="GO" id="GO:0061630">
    <property type="term" value="F:ubiquitin protein ligase activity"/>
    <property type="evidence" value="ECO:0007669"/>
    <property type="project" value="UniProtKB-EC"/>
</dbReference>
<reference evidence="16 17" key="1">
    <citation type="submission" date="2021-09" db="EMBL/GenBank/DDBJ databases">
        <title>Genomic insights and catalytic innovation underlie evolution of tropane alkaloids biosynthesis.</title>
        <authorList>
            <person name="Wang Y.-J."/>
            <person name="Tian T."/>
            <person name="Huang J.-P."/>
            <person name="Huang S.-X."/>
        </authorList>
    </citation>
    <scope>NUCLEOTIDE SEQUENCE [LARGE SCALE GENOMIC DNA]</scope>
    <source>
        <strain evidence="16">KIB-2018</strain>
        <tissue evidence="16">Leaf</tissue>
    </source>
</reference>
<dbReference type="CDD" id="cd01923">
    <property type="entry name" value="cyclophilin_RING"/>
    <property type="match status" value="1"/>
</dbReference>
<dbReference type="PRINTS" id="PR00153">
    <property type="entry name" value="CSAPPISMRASE"/>
</dbReference>
<dbReference type="InterPro" id="IPR044666">
    <property type="entry name" value="Cyclophilin_A-like"/>
</dbReference>
<dbReference type="SUPFAM" id="SSF50891">
    <property type="entry name" value="Cyclophilin-like"/>
    <property type="match status" value="1"/>
</dbReference>
<dbReference type="AlphaFoldDB" id="A0AAV8TST0"/>
<dbReference type="InterPro" id="IPR029000">
    <property type="entry name" value="Cyclophilin-like_dom_sf"/>
</dbReference>
<sequence>MGKKQHSKDRMFITKTEWATEWGGAKSKELRTPFKRLPFYCCALTFTPFEDPVCTEDGSVFDIMNITPYIRKYGKHPVTGSPLKMVDLIPLTFHKNHEGEYHCPVLNKVFTEFTHIVAVKTTGNVFCYEAIKELNIKTKNWKELLTDEPFSKEDLITIQNPSALDSKVTVDFDHVRKGLKVDDEDLKSSDPTYNLNIYGDIKQMLEELGTEKGKQTALHGGGGDKAQTERAAALKAILAARSRIKEDAKSDSNGETKGSKAFSVVDAASASVHGRSAAAAKSASSDKTAARIAMHMAGERTPVNAKMVKSRYTTGAASRSFTSTAFDPVTKNEFEYIKVEKNPKKKGYVQLHTTHGDLNIELHCDIAPRACENFITLCERGYYNGVAFHRNIRNFMIQGGDPTGTGRGGESIWGKPFKDEVNSKLLHSGRGVVSMANSGPHTNGSQFFILYKSAIHLNFKHTVFGGVVGGLTALAAMEKVPVDDNDRPLEEIKINSVTVYVNPYNEPDEEEEQEKVKDEQDAKDEENVSFLPLDKVGSWYSNPGTGTTESGNGGGGGVGKYLKARNASTEAGAIENGSAMIAVAKKRKIGASVTEFKNFSGW</sequence>
<dbReference type="SMART" id="SM00504">
    <property type="entry name" value="Ubox"/>
    <property type="match status" value="1"/>
</dbReference>
<comment type="similarity">
    <text evidence="6">Belongs to the cyclophilin-type PPIase family. PPIL2 subfamily.</text>
</comment>
<dbReference type="Pfam" id="PF00160">
    <property type="entry name" value="Pro_isomerase"/>
    <property type="match status" value="1"/>
</dbReference>
<organism evidence="16 17">
    <name type="scientific">Erythroxylum novogranatense</name>
    <dbReference type="NCBI Taxonomy" id="1862640"/>
    <lineage>
        <taxon>Eukaryota</taxon>
        <taxon>Viridiplantae</taxon>
        <taxon>Streptophyta</taxon>
        <taxon>Embryophyta</taxon>
        <taxon>Tracheophyta</taxon>
        <taxon>Spermatophyta</taxon>
        <taxon>Magnoliopsida</taxon>
        <taxon>eudicotyledons</taxon>
        <taxon>Gunneridae</taxon>
        <taxon>Pentapetalae</taxon>
        <taxon>rosids</taxon>
        <taxon>fabids</taxon>
        <taxon>Malpighiales</taxon>
        <taxon>Erythroxylaceae</taxon>
        <taxon>Erythroxylum</taxon>
    </lineage>
</organism>
<keyword evidence="11" id="KW-0413">Isomerase</keyword>
<evidence type="ECO:0000256" key="12">
    <source>
        <dbReference type="ARBA" id="ARBA00023242"/>
    </source>
</evidence>
<evidence type="ECO:0000256" key="7">
    <source>
        <dbReference type="ARBA" id="ARBA00022679"/>
    </source>
</evidence>
<feature type="region of interest" description="Disordered" evidence="13">
    <location>
        <begin position="504"/>
        <end position="525"/>
    </location>
</feature>
<evidence type="ECO:0008006" key="18">
    <source>
        <dbReference type="Google" id="ProtNLM"/>
    </source>
</evidence>
<feature type="domain" description="U-box" evidence="15">
    <location>
        <begin position="35"/>
        <end position="108"/>
    </location>
</feature>
<name>A0AAV8TST0_9ROSI</name>
<accession>A0AAV8TST0</accession>
<keyword evidence="8" id="KW-0833">Ubl conjugation pathway</keyword>
<dbReference type="SUPFAM" id="SSF57850">
    <property type="entry name" value="RING/U-box"/>
    <property type="match status" value="1"/>
</dbReference>
<dbReference type="GO" id="GO:0006457">
    <property type="term" value="P:protein folding"/>
    <property type="evidence" value="ECO:0007669"/>
    <property type="project" value="InterPro"/>
</dbReference>
<evidence type="ECO:0000256" key="13">
    <source>
        <dbReference type="SAM" id="MobiDB-lite"/>
    </source>
</evidence>
<dbReference type="Proteomes" id="UP001159364">
    <property type="component" value="Linkage Group LG03"/>
</dbReference>
<evidence type="ECO:0000256" key="2">
    <source>
        <dbReference type="ARBA" id="ARBA00000971"/>
    </source>
</evidence>
<comment type="catalytic activity">
    <reaction evidence="1">
        <text>S-ubiquitinyl-[E2 ubiquitin-conjugating enzyme]-L-cysteine + [acceptor protein]-L-lysine = [E2 ubiquitin-conjugating enzyme]-L-cysteine + N(6)-ubiquitinyl-[acceptor protein]-L-lysine.</text>
        <dbReference type="EC" id="2.3.2.27"/>
    </reaction>
</comment>
<evidence type="ECO:0000256" key="5">
    <source>
        <dbReference type="ARBA" id="ARBA00004906"/>
    </source>
</evidence>
<dbReference type="CDD" id="cd16663">
    <property type="entry name" value="RING-Ubox_PPIL2"/>
    <property type="match status" value="1"/>
</dbReference>
<keyword evidence="10" id="KW-0143">Chaperone</keyword>
<keyword evidence="7" id="KW-0808">Transferase</keyword>
<evidence type="ECO:0000256" key="3">
    <source>
        <dbReference type="ARBA" id="ARBA00003697"/>
    </source>
</evidence>
<evidence type="ECO:0000313" key="17">
    <source>
        <dbReference type="Proteomes" id="UP001159364"/>
    </source>
</evidence>
<keyword evidence="9" id="KW-0697">Rotamase</keyword>
<dbReference type="InterPro" id="IPR020892">
    <property type="entry name" value="Cyclophilin-type_PPIase_CS"/>
</dbReference>
<dbReference type="Gene3D" id="2.40.100.10">
    <property type="entry name" value="Cyclophilin-like"/>
    <property type="match status" value="1"/>
</dbReference>
<dbReference type="PROSITE" id="PS51698">
    <property type="entry name" value="U_BOX"/>
    <property type="match status" value="1"/>
</dbReference>
<keyword evidence="17" id="KW-1185">Reference proteome</keyword>
<dbReference type="EMBL" id="JAIWQS010000003">
    <property type="protein sequence ID" value="KAJ8769310.1"/>
    <property type="molecule type" value="Genomic_DNA"/>
</dbReference>
<comment type="caution">
    <text evidence="16">The sequence shown here is derived from an EMBL/GenBank/DDBJ whole genome shotgun (WGS) entry which is preliminary data.</text>
</comment>
<keyword evidence="12" id="KW-0539">Nucleus</keyword>
<gene>
    <name evidence="16" type="ORF">K2173_002514</name>
</gene>
<dbReference type="GO" id="GO:0000209">
    <property type="term" value="P:protein polyubiquitination"/>
    <property type="evidence" value="ECO:0007669"/>
    <property type="project" value="TreeGrafter"/>
</dbReference>
<dbReference type="PANTHER" id="PTHR45625:SF1">
    <property type="entry name" value="RING-TYPE E3 UBIQUITIN-PROTEIN LIGASE PPIL2"/>
    <property type="match status" value="1"/>
</dbReference>
<dbReference type="GO" id="GO:0003755">
    <property type="term" value="F:peptidyl-prolyl cis-trans isomerase activity"/>
    <property type="evidence" value="ECO:0007669"/>
    <property type="project" value="UniProtKB-KW"/>
</dbReference>
<comment type="function">
    <text evidence="3">May catalyze the cis-trans isomerization of proline imidic peptide bonds in oligopeptides thereby assisting the folding of proteins. May also function as a chaperone, playing a role in intracellular transport of proteins. May also have a protein ubiquitin ligase activity acting as an E3 ubiquitin protein ligase or as a ubiquitin-ubiquitin ligase promoting elongation of ubiquitin chains on proteins.</text>
</comment>
<proteinExistence type="inferred from homology"/>
<dbReference type="GO" id="GO:0071013">
    <property type="term" value="C:catalytic step 2 spliceosome"/>
    <property type="evidence" value="ECO:0007669"/>
    <property type="project" value="TreeGrafter"/>
</dbReference>
<feature type="domain" description="PPIase cyclophilin-type" evidence="14">
    <location>
        <begin position="352"/>
        <end position="499"/>
    </location>
</feature>
<dbReference type="InterPro" id="IPR026951">
    <property type="entry name" value="PPIL2_U-box_dom"/>
</dbReference>
<evidence type="ECO:0000256" key="4">
    <source>
        <dbReference type="ARBA" id="ARBA00004123"/>
    </source>
</evidence>
<dbReference type="FunFam" id="2.40.100.10:FF:000014">
    <property type="entry name" value="Peptidyl-prolyl cis-trans isomerase cyp65"/>
    <property type="match status" value="1"/>
</dbReference>
<evidence type="ECO:0000256" key="10">
    <source>
        <dbReference type="ARBA" id="ARBA00023186"/>
    </source>
</evidence>
<evidence type="ECO:0000259" key="14">
    <source>
        <dbReference type="PROSITE" id="PS50072"/>
    </source>
</evidence>